<dbReference type="InterPro" id="IPR001138">
    <property type="entry name" value="Zn2Cys6_DnaBD"/>
</dbReference>
<evidence type="ECO:0000256" key="1">
    <source>
        <dbReference type="ARBA" id="ARBA00022723"/>
    </source>
</evidence>
<dbReference type="SMART" id="SM00066">
    <property type="entry name" value="GAL4"/>
    <property type="match status" value="1"/>
</dbReference>
<evidence type="ECO:0000256" key="5">
    <source>
        <dbReference type="ARBA" id="ARBA00023242"/>
    </source>
</evidence>
<feature type="compositionally biased region" description="Polar residues" evidence="6">
    <location>
        <begin position="197"/>
        <end position="211"/>
    </location>
</feature>
<dbReference type="Proteomes" id="UP000235786">
    <property type="component" value="Unassembled WGS sequence"/>
</dbReference>
<dbReference type="PANTHER" id="PTHR47660:SF2">
    <property type="entry name" value="TRANSCRIPTION FACTOR WITH C2H2 AND ZN(2)-CYS(6) DNA BINDING DOMAIN (EUROFUNG)"/>
    <property type="match status" value="1"/>
</dbReference>
<accession>A0A2J6RLM7</accession>
<evidence type="ECO:0000256" key="3">
    <source>
        <dbReference type="ARBA" id="ARBA00023015"/>
    </source>
</evidence>
<keyword evidence="2" id="KW-0862">Zinc</keyword>
<dbReference type="InterPro" id="IPR036864">
    <property type="entry name" value="Zn2-C6_fun-type_DNA-bd_sf"/>
</dbReference>
<dbReference type="GO" id="GO:0008270">
    <property type="term" value="F:zinc ion binding"/>
    <property type="evidence" value="ECO:0007669"/>
    <property type="project" value="InterPro"/>
</dbReference>
<name>A0A2J6RLM7_HYAVF</name>
<dbReference type="GO" id="GO:0000981">
    <property type="term" value="F:DNA-binding transcription factor activity, RNA polymerase II-specific"/>
    <property type="evidence" value="ECO:0007669"/>
    <property type="project" value="InterPro"/>
</dbReference>
<evidence type="ECO:0000259" key="7">
    <source>
        <dbReference type="PROSITE" id="PS50048"/>
    </source>
</evidence>
<keyword evidence="9" id="KW-1185">Reference proteome</keyword>
<gene>
    <name evidence="8" type="ORF">L207DRAFT_554557</name>
</gene>
<dbReference type="SUPFAM" id="SSF57701">
    <property type="entry name" value="Zn2/Cys6 DNA-binding domain"/>
    <property type="match status" value="1"/>
</dbReference>
<evidence type="ECO:0000256" key="4">
    <source>
        <dbReference type="ARBA" id="ARBA00023163"/>
    </source>
</evidence>
<dbReference type="PANTHER" id="PTHR47660">
    <property type="entry name" value="TRANSCRIPTION FACTOR WITH C2H2 AND ZN(2)-CYS(6) DNA BINDING DOMAIN (EUROFUNG)-RELATED-RELATED"/>
    <property type="match status" value="1"/>
</dbReference>
<feature type="compositionally biased region" description="Low complexity" evidence="6">
    <location>
        <begin position="212"/>
        <end position="223"/>
    </location>
</feature>
<organism evidence="8 9">
    <name type="scientific">Hyaloscypha variabilis (strain UAMH 11265 / GT02V1 / F)</name>
    <name type="common">Meliniomyces variabilis</name>
    <dbReference type="NCBI Taxonomy" id="1149755"/>
    <lineage>
        <taxon>Eukaryota</taxon>
        <taxon>Fungi</taxon>
        <taxon>Dikarya</taxon>
        <taxon>Ascomycota</taxon>
        <taxon>Pezizomycotina</taxon>
        <taxon>Leotiomycetes</taxon>
        <taxon>Helotiales</taxon>
        <taxon>Hyaloscyphaceae</taxon>
        <taxon>Hyaloscypha</taxon>
        <taxon>Hyaloscypha variabilis</taxon>
    </lineage>
</organism>
<dbReference type="STRING" id="1149755.A0A2J6RLM7"/>
<dbReference type="Pfam" id="PF00172">
    <property type="entry name" value="Zn_clus"/>
    <property type="match status" value="1"/>
</dbReference>
<keyword evidence="3" id="KW-0805">Transcription regulation</keyword>
<dbReference type="PROSITE" id="PS50048">
    <property type="entry name" value="ZN2_CY6_FUNGAL_2"/>
    <property type="match status" value="1"/>
</dbReference>
<keyword evidence="5" id="KW-0539">Nucleus</keyword>
<evidence type="ECO:0000313" key="9">
    <source>
        <dbReference type="Proteomes" id="UP000235786"/>
    </source>
</evidence>
<keyword evidence="4" id="KW-0804">Transcription</keyword>
<evidence type="ECO:0000256" key="2">
    <source>
        <dbReference type="ARBA" id="ARBA00022833"/>
    </source>
</evidence>
<dbReference type="Gene3D" id="4.10.240.10">
    <property type="entry name" value="Zn(2)-C6 fungal-type DNA-binding domain"/>
    <property type="match status" value="1"/>
</dbReference>
<proteinExistence type="predicted"/>
<evidence type="ECO:0000256" key="6">
    <source>
        <dbReference type="SAM" id="MobiDB-lite"/>
    </source>
</evidence>
<feature type="compositionally biased region" description="Polar residues" evidence="6">
    <location>
        <begin position="92"/>
        <end position="109"/>
    </location>
</feature>
<feature type="region of interest" description="Disordered" evidence="6">
    <location>
        <begin position="92"/>
        <end position="118"/>
    </location>
</feature>
<feature type="region of interest" description="Disordered" evidence="6">
    <location>
        <begin position="197"/>
        <end position="228"/>
    </location>
</feature>
<feature type="domain" description="Zn(2)-C6 fungal-type" evidence="7">
    <location>
        <begin position="18"/>
        <end position="45"/>
    </location>
</feature>
<dbReference type="AlphaFoldDB" id="A0A2J6RLM7"/>
<reference evidence="8 9" key="1">
    <citation type="submission" date="2016-04" db="EMBL/GenBank/DDBJ databases">
        <title>A degradative enzymes factory behind the ericoid mycorrhizal symbiosis.</title>
        <authorList>
            <consortium name="DOE Joint Genome Institute"/>
            <person name="Martino E."/>
            <person name="Morin E."/>
            <person name="Grelet G."/>
            <person name="Kuo A."/>
            <person name="Kohler A."/>
            <person name="Daghino S."/>
            <person name="Barry K."/>
            <person name="Choi C."/>
            <person name="Cichocki N."/>
            <person name="Clum A."/>
            <person name="Copeland A."/>
            <person name="Hainaut M."/>
            <person name="Haridas S."/>
            <person name="Labutti K."/>
            <person name="Lindquist E."/>
            <person name="Lipzen A."/>
            <person name="Khouja H.-R."/>
            <person name="Murat C."/>
            <person name="Ohm R."/>
            <person name="Olson A."/>
            <person name="Spatafora J."/>
            <person name="Veneault-Fourrey C."/>
            <person name="Henrissat B."/>
            <person name="Grigoriev I."/>
            <person name="Martin F."/>
            <person name="Perotto S."/>
        </authorList>
    </citation>
    <scope>NUCLEOTIDE SEQUENCE [LARGE SCALE GENOMIC DNA]</scope>
    <source>
        <strain evidence="8 9">F</strain>
    </source>
</reference>
<dbReference type="PROSITE" id="PS00463">
    <property type="entry name" value="ZN2_CY6_FUNGAL_1"/>
    <property type="match status" value="1"/>
</dbReference>
<keyword evidence="1" id="KW-0479">Metal-binding</keyword>
<dbReference type="CDD" id="cd00067">
    <property type="entry name" value="GAL4"/>
    <property type="match status" value="1"/>
</dbReference>
<sequence>MQPVSGGVPPVAGRTPIACINCASAKTGCDKRVPCSRCAEKNLPCEARFARRTAKAAHRQASSSSLSTVSTLPHTKIEMNSPERMIRKESISESGNFRSGNTVDPQLQGSPPKKQEYPSHGLSTVTDVFMPSPDGSGHAMDTFMCLNDEFLSEEVNYQDLMIWNQYPSELEMYPNSGPELHHPLEIPTFMELAEASSSLETTANGSLDTAQSMSRTRTTSETSQAEYERPLNQIELEVSNTREAIIIAAEAAWPLARCNLAMPSGSCPRTAIIHLENLEQHSRHESTWKLLDHNIGPSEEARQNEVSVVPLNSRTRDRILAITQSFLHTALETHRGGLKDSKSGNPDSAFNYLVLPPSNVLEYFLRSYVRSLAPYYTLISGSMLDPNEFMLNNQASTLLLLLMIAQGATALPSAEARCLAAGLTETCRISLFHVIEKDVELSADPIILRSALLFTILGAWSGDAWHMNIAMGQRGMYLSMLKHAGMLEPCPQIIISSNDPSSRELQWRAWQQRESRSRLVYNWVMVDQELSLFHDTAPFLSITELERPIPGPESLWLAKNATEWLTAVQQSNNTTPWMTPNSACNPPLTPSLCDLFQDMLHDNMNRRHDQLSPLQLKLLLHPLQSLLCHLRQVLSCFSDFSGSHRGQRTVTKASTLLRLEEVQSLLQKWYEMCAVYSKANPNCPVTRANLVLYHLISLNAITSFPEIERLARKEAFDGSSRELSLRCKRCIHQPEEALFHCGQVIRLISAMPRDSRPHWWSAAIYRAALILWVESLSRLPNISPRMEKGQVFAIDAVMPDNPSLVSYLWSGEGIPVLTNGERHFKLHPDEVLSHCIDLLDQGVSMRISDGIKRKLQTLSQNWSME</sequence>
<dbReference type="OrthoDB" id="40579at2759"/>
<dbReference type="EMBL" id="KZ613946">
    <property type="protein sequence ID" value="PMD39420.1"/>
    <property type="molecule type" value="Genomic_DNA"/>
</dbReference>
<protein>
    <recommendedName>
        <fullName evidence="7">Zn(2)-C6 fungal-type domain-containing protein</fullName>
    </recommendedName>
</protein>
<evidence type="ECO:0000313" key="8">
    <source>
        <dbReference type="EMBL" id="PMD39420.1"/>
    </source>
</evidence>